<protein>
    <submittedName>
        <fullName evidence="1">Uncharacterized protein</fullName>
    </submittedName>
</protein>
<proteinExistence type="predicted"/>
<gene>
    <name evidence="1" type="ORF">LPJ66_008827</name>
</gene>
<reference evidence="1" key="1">
    <citation type="submission" date="2022-07" db="EMBL/GenBank/DDBJ databases">
        <title>Phylogenomic reconstructions and comparative analyses of Kickxellomycotina fungi.</title>
        <authorList>
            <person name="Reynolds N.K."/>
            <person name="Stajich J.E."/>
            <person name="Barry K."/>
            <person name="Grigoriev I.V."/>
            <person name="Crous P."/>
            <person name="Smith M.E."/>
        </authorList>
    </citation>
    <scope>NUCLEOTIDE SEQUENCE</scope>
    <source>
        <strain evidence="1">Benny 63K</strain>
    </source>
</reference>
<keyword evidence="2" id="KW-1185">Reference proteome</keyword>
<sequence length="164" mass="17950">PYYRKSCSCSDCIQRAHSYGELWRHKTPLCTCCDCMAKAGQNIPHNHSTYAHTHANTHTCTAQAGQHYPGITRSTNHMQPMPPPRYSLMPETTHKVDVFCPAKAYATPLALAAPHVPHLCCPGGGVSANGQHVCARGPPPPPVAHGYNEQMYVSMPGSYRPCNR</sequence>
<accession>A0ACC1I789</accession>
<name>A0ACC1I789_9FUNG</name>
<dbReference type="EMBL" id="JANBPG010001866">
    <property type="protein sequence ID" value="KAJ1887948.1"/>
    <property type="molecule type" value="Genomic_DNA"/>
</dbReference>
<dbReference type="Proteomes" id="UP001150581">
    <property type="component" value="Unassembled WGS sequence"/>
</dbReference>
<organism evidence="1 2">
    <name type="scientific">Kickxella alabastrina</name>
    <dbReference type="NCBI Taxonomy" id="61397"/>
    <lineage>
        <taxon>Eukaryota</taxon>
        <taxon>Fungi</taxon>
        <taxon>Fungi incertae sedis</taxon>
        <taxon>Zoopagomycota</taxon>
        <taxon>Kickxellomycotina</taxon>
        <taxon>Kickxellomycetes</taxon>
        <taxon>Kickxellales</taxon>
        <taxon>Kickxellaceae</taxon>
        <taxon>Kickxella</taxon>
    </lineage>
</organism>
<comment type="caution">
    <text evidence="1">The sequence shown here is derived from an EMBL/GenBank/DDBJ whole genome shotgun (WGS) entry which is preliminary data.</text>
</comment>
<evidence type="ECO:0000313" key="1">
    <source>
        <dbReference type="EMBL" id="KAJ1887948.1"/>
    </source>
</evidence>
<evidence type="ECO:0000313" key="2">
    <source>
        <dbReference type="Proteomes" id="UP001150581"/>
    </source>
</evidence>
<feature type="non-terminal residue" evidence="1">
    <location>
        <position position="1"/>
    </location>
</feature>